<accession>A0AA37RUH4</accession>
<evidence type="ECO:0000313" key="3">
    <source>
        <dbReference type="Proteomes" id="UP001161422"/>
    </source>
</evidence>
<keyword evidence="1" id="KW-0812">Transmembrane</keyword>
<feature type="transmembrane region" description="Helical" evidence="1">
    <location>
        <begin position="30"/>
        <end position="48"/>
    </location>
</feature>
<sequence length="54" mass="6101">MRQLHRIALLTALIFTATYCYLVGSMTKAISVLLIGAGIELLFWIKLFSADRKE</sequence>
<keyword evidence="1" id="KW-0472">Membrane</keyword>
<proteinExistence type="predicted"/>
<evidence type="ECO:0000256" key="1">
    <source>
        <dbReference type="SAM" id="Phobius"/>
    </source>
</evidence>
<dbReference type="EMBL" id="BSNC01000001">
    <property type="protein sequence ID" value="GLP95087.1"/>
    <property type="molecule type" value="Genomic_DNA"/>
</dbReference>
<protein>
    <submittedName>
        <fullName evidence="2">Uncharacterized protein</fullName>
    </submittedName>
</protein>
<dbReference type="Proteomes" id="UP001161422">
    <property type="component" value="Unassembled WGS sequence"/>
</dbReference>
<reference evidence="2" key="2">
    <citation type="submission" date="2023-01" db="EMBL/GenBank/DDBJ databases">
        <title>Draft genome sequence of Paraferrimonas sedimenticola strain NBRC 101628.</title>
        <authorList>
            <person name="Sun Q."/>
            <person name="Mori K."/>
        </authorList>
    </citation>
    <scope>NUCLEOTIDE SEQUENCE</scope>
    <source>
        <strain evidence="2">NBRC 101628</strain>
    </source>
</reference>
<reference evidence="2" key="1">
    <citation type="journal article" date="2014" name="Int. J. Syst. Evol. Microbiol.">
        <title>Complete genome sequence of Corynebacterium casei LMG S-19264T (=DSM 44701T), isolated from a smear-ripened cheese.</title>
        <authorList>
            <consortium name="US DOE Joint Genome Institute (JGI-PGF)"/>
            <person name="Walter F."/>
            <person name="Albersmeier A."/>
            <person name="Kalinowski J."/>
            <person name="Ruckert C."/>
        </authorList>
    </citation>
    <scope>NUCLEOTIDE SEQUENCE</scope>
    <source>
        <strain evidence="2">NBRC 101628</strain>
    </source>
</reference>
<gene>
    <name evidence="2" type="ORF">GCM10007895_03930</name>
</gene>
<dbReference type="AlphaFoldDB" id="A0AA37RUH4"/>
<keyword evidence="1" id="KW-1133">Transmembrane helix</keyword>
<organism evidence="2 3">
    <name type="scientific">Paraferrimonas sedimenticola</name>
    <dbReference type="NCBI Taxonomy" id="375674"/>
    <lineage>
        <taxon>Bacteria</taxon>
        <taxon>Pseudomonadati</taxon>
        <taxon>Pseudomonadota</taxon>
        <taxon>Gammaproteobacteria</taxon>
        <taxon>Alteromonadales</taxon>
        <taxon>Ferrimonadaceae</taxon>
        <taxon>Paraferrimonas</taxon>
    </lineage>
</organism>
<name>A0AA37RUH4_9GAMM</name>
<keyword evidence="3" id="KW-1185">Reference proteome</keyword>
<comment type="caution">
    <text evidence="2">The sequence shown here is derived from an EMBL/GenBank/DDBJ whole genome shotgun (WGS) entry which is preliminary data.</text>
</comment>
<evidence type="ECO:0000313" key="2">
    <source>
        <dbReference type="EMBL" id="GLP95087.1"/>
    </source>
</evidence>